<dbReference type="AlphaFoldDB" id="A0A4P8EHB5"/>
<evidence type="ECO:0008006" key="3">
    <source>
        <dbReference type="Google" id="ProtNLM"/>
    </source>
</evidence>
<protein>
    <recommendedName>
        <fullName evidence="3">Translocase</fullName>
    </recommendedName>
</protein>
<dbReference type="Proteomes" id="UP000298631">
    <property type="component" value="Chromosome"/>
</dbReference>
<dbReference type="KEGG" id="pseb:EOK75_10745"/>
<organism evidence="1 2">
    <name type="scientific">Pseudorhodobacter turbinis</name>
    <dbReference type="NCBI Taxonomy" id="2500533"/>
    <lineage>
        <taxon>Bacteria</taxon>
        <taxon>Pseudomonadati</taxon>
        <taxon>Pseudomonadota</taxon>
        <taxon>Alphaproteobacteria</taxon>
        <taxon>Rhodobacterales</taxon>
        <taxon>Paracoccaceae</taxon>
        <taxon>Pseudorhodobacter</taxon>
    </lineage>
</organism>
<sequence length="299" mass="31172">MKRKIALAIATLAVTLGGTKLLQDEADGPTKQANLTIDPQSVTALAASLDPVDIVTQPPAVQAPVTIRPEAPPEAAVMPVEAPACPVALEVVASPDATLGLTLIAPCHVSERVVLRHGGLAVTAMTSATGALFTSLPGMEPGGEVAVHFNNGDSVRGAEPLPDLGLYRRFALQWVAQDRFELVAFKNGIRSGDEAAHNLQGLPKDGGYLSMLGDATTPLPMQAAVYTFPLSRDVSVDLTIEVAVTDLTCNRELLGEMLLSEAGVLSKTDLTMATPSCDAIGDILVMANPLPDLRLASAR</sequence>
<name>A0A4P8EHB5_9RHOB</name>
<evidence type="ECO:0000313" key="2">
    <source>
        <dbReference type="Proteomes" id="UP000298631"/>
    </source>
</evidence>
<reference evidence="1 2" key="1">
    <citation type="submission" date="2019-05" db="EMBL/GenBank/DDBJ databases">
        <title>Pseudorhodobacter turbinis sp. nov., isolated from the gut of the Korean turban shell.</title>
        <authorList>
            <person name="Jeong Y.-S."/>
            <person name="Kang W.-R."/>
            <person name="Bae J.-W."/>
        </authorList>
    </citation>
    <scope>NUCLEOTIDE SEQUENCE [LARGE SCALE GENOMIC DNA]</scope>
    <source>
        <strain evidence="1 2">S12M18</strain>
    </source>
</reference>
<accession>A0A4P8EHB5</accession>
<dbReference type="OrthoDB" id="7956241at2"/>
<evidence type="ECO:0000313" key="1">
    <source>
        <dbReference type="EMBL" id="QCO56162.1"/>
    </source>
</evidence>
<dbReference type="EMBL" id="CP039964">
    <property type="protein sequence ID" value="QCO56162.1"/>
    <property type="molecule type" value="Genomic_DNA"/>
</dbReference>
<proteinExistence type="predicted"/>
<dbReference type="RefSeq" id="WP_137193947.1">
    <property type="nucleotide sequence ID" value="NZ_CP039964.1"/>
</dbReference>
<gene>
    <name evidence="1" type="ORF">EOK75_10745</name>
</gene>
<keyword evidence="2" id="KW-1185">Reference proteome</keyword>